<evidence type="ECO:0000256" key="2">
    <source>
        <dbReference type="ARBA" id="ARBA00022679"/>
    </source>
</evidence>
<dbReference type="InterPro" id="IPR003136">
    <property type="entry name" value="Cytidylate_kin"/>
</dbReference>
<name>A0A1I7MV02_9HYPH</name>
<keyword evidence="3 8" id="KW-0547">Nucleotide-binding</keyword>
<accession>A0A1I7MV02</accession>
<reference evidence="11" key="1">
    <citation type="submission" date="2016-10" db="EMBL/GenBank/DDBJ databases">
        <authorList>
            <person name="Varghese N."/>
            <person name="Submissions S."/>
        </authorList>
    </citation>
    <scope>NUCLEOTIDE SEQUENCE [LARGE SCALE GENOMIC DNA]</scope>
    <source>
        <strain evidence="11">DSM 1565</strain>
    </source>
</reference>
<dbReference type="CDD" id="cd02020">
    <property type="entry name" value="CMPK"/>
    <property type="match status" value="1"/>
</dbReference>
<evidence type="ECO:0000256" key="5">
    <source>
        <dbReference type="ARBA" id="ARBA00022840"/>
    </source>
</evidence>
<dbReference type="HAMAP" id="MF_00238">
    <property type="entry name" value="Cytidyl_kinase_type1"/>
    <property type="match status" value="1"/>
</dbReference>
<keyword evidence="11" id="KW-1185">Reference proteome</keyword>
<dbReference type="InterPro" id="IPR027417">
    <property type="entry name" value="P-loop_NTPase"/>
</dbReference>
<evidence type="ECO:0000256" key="4">
    <source>
        <dbReference type="ARBA" id="ARBA00022777"/>
    </source>
</evidence>
<dbReference type="EC" id="2.7.4.25" evidence="8"/>
<dbReference type="EMBL" id="FPCH01000001">
    <property type="protein sequence ID" value="SFV26217.1"/>
    <property type="molecule type" value="Genomic_DNA"/>
</dbReference>
<dbReference type="GO" id="GO:0005737">
    <property type="term" value="C:cytoplasm"/>
    <property type="evidence" value="ECO:0007669"/>
    <property type="project" value="UniProtKB-SubCell"/>
</dbReference>
<evidence type="ECO:0000259" key="9">
    <source>
        <dbReference type="Pfam" id="PF02224"/>
    </source>
</evidence>
<dbReference type="Gene3D" id="3.40.50.300">
    <property type="entry name" value="P-loop containing nucleotide triphosphate hydrolases"/>
    <property type="match status" value="1"/>
</dbReference>
<protein>
    <recommendedName>
        <fullName evidence="8">Cytidylate kinase</fullName>
        <shortName evidence="8">CK</shortName>
        <ecNumber evidence="8">2.7.4.25</ecNumber>
    </recommendedName>
    <alternativeName>
        <fullName evidence="8">Cytidine monophosphate kinase</fullName>
        <shortName evidence="8">CMP kinase</shortName>
    </alternativeName>
</protein>
<comment type="similarity">
    <text evidence="1 8">Belongs to the cytidylate kinase family. Type 1 subfamily.</text>
</comment>
<dbReference type="RefSeq" id="WP_092863412.1">
    <property type="nucleotide sequence ID" value="NZ_FPCH01000001.1"/>
</dbReference>
<dbReference type="SUPFAM" id="SSF52540">
    <property type="entry name" value="P-loop containing nucleoside triphosphate hydrolases"/>
    <property type="match status" value="1"/>
</dbReference>
<dbReference type="NCBIfam" id="TIGR00017">
    <property type="entry name" value="cmk"/>
    <property type="match status" value="1"/>
</dbReference>
<evidence type="ECO:0000256" key="6">
    <source>
        <dbReference type="ARBA" id="ARBA00047615"/>
    </source>
</evidence>
<dbReference type="GO" id="GO:0005524">
    <property type="term" value="F:ATP binding"/>
    <property type="evidence" value="ECO:0007669"/>
    <property type="project" value="UniProtKB-UniRule"/>
</dbReference>
<evidence type="ECO:0000256" key="1">
    <source>
        <dbReference type="ARBA" id="ARBA00009427"/>
    </source>
</evidence>
<dbReference type="Proteomes" id="UP000199423">
    <property type="component" value="Unassembled WGS sequence"/>
</dbReference>
<dbReference type="GO" id="GO:0036431">
    <property type="term" value="F:dCMP kinase activity"/>
    <property type="evidence" value="ECO:0007669"/>
    <property type="project" value="InterPro"/>
</dbReference>
<comment type="subcellular location">
    <subcellularLocation>
        <location evidence="8">Cytoplasm</location>
    </subcellularLocation>
</comment>
<evidence type="ECO:0000256" key="7">
    <source>
        <dbReference type="ARBA" id="ARBA00048478"/>
    </source>
</evidence>
<dbReference type="GO" id="GO:0006220">
    <property type="term" value="P:pyrimidine nucleotide metabolic process"/>
    <property type="evidence" value="ECO:0007669"/>
    <property type="project" value="UniProtKB-UniRule"/>
</dbReference>
<evidence type="ECO:0000256" key="3">
    <source>
        <dbReference type="ARBA" id="ARBA00022741"/>
    </source>
</evidence>
<keyword evidence="8" id="KW-0963">Cytoplasm</keyword>
<dbReference type="AlphaFoldDB" id="A0A1I7MV02"/>
<feature type="domain" description="Cytidylate kinase" evidence="9">
    <location>
        <begin position="3"/>
        <end position="202"/>
    </location>
</feature>
<evidence type="ECO:0000256" key="8">
    <source>
        <dbReference type="HAMAP-Rule" id="MF_00238"/>
    </source>
</evidence>
<dbReference type="InterPro" id="IPR011994">
    <property type="entry name" value="Cytidylate_kinase_dom"/>
</dbReference>
<comment type="catalytic activity">
    <reaction evidence="6 8">
        <text>dCMP + ATP = dCDP + ADP</text>
        <dbReference type="Rhea" id="RHEA:25094"/>
        <dbReference type="ChEBI" id="CHEBI:30616"/>
        <dbReference type="ChEBI" id="CHEBI:57566"/>
        <dbReference type="ChEBI" id="CHEBI:58593"/>
        <dbReference type="ChEBI" id="CHEBI:456216"/>
        <dbReference type="EC" id="2.7.4.25"/>
    </reaction>
</comment>
<dbReference type="STRING" id="51670.SAMN04488557_0380"/>
<dbReference type="OrthoDB" id="9807434at2"/>
<gene>
    <name evidence="8" type="primary">cmk</name>
    <name evidence="10" type="ORF">SAMN04488557_0380</name>
</gene>
<proteinExistence type="inferred from homology"/>
<dbReference type="GO" id="GO:0036430">
    <property type="term" value="F:CMP kinase activity"/>
    <property type="evidence" value="ECO:0007669"/>
    <property type="project" value="RHEA"/>
</dbReference>
<dbReference type="Pfam" id="PF02224">
    <property type="entry name" value="Cytidylate_kin"/>
    <property type="match status" value="1"/>
</dbReference>
<comment type="catalytic activity">
    <reaction evidence="7 8">
        <text>CMP + ATP = CDP + ADP</text>
        <dbReference type="Rhea" id="RHEA:11600"/>
        <dbReference type="ChEBI" id="CHEBI:30616"/>
        <dbReference type="ChEBI" id="CHEBI:58069"/>
        <dbReference type="ChEBI" id="CHEBI:60377"/>
        <dbReference type="ChEBI" id="CHEBI:456216"/>
        <dbReference type="EC" id="2.7.4.25"/>
    </reaction>
</comment>
<sequence>MIIAIDGPAASGKGTLAKRIAAHFGLAWLDTGLLYRAVARDVLAAGGDLEDVQAATAAAKSVNADSLDDSALRGPRAGDAASIVAKIPEVRAALLEYQRAFARQAGGAVLDGRDIGTVVCPDAPVKIFVTASDEARAMRRFLEHQSRGDSITYDELLADIRKRDARDRGRSAAPMHAADDAVHLDTTALDADQAFAAALRLIELASNKC</sequence>
<feature type="binding site" evidence="8">
    <location>
        <begin position="7"/>
        <end position="15"/>
    </location>
    <ligand>
        <name>ATP</name>
        <dbReference type="ChEBI" id="CHEBI:30616"/>
    </ligand>
</feature>
<keyword evidence="4 8" id="KW-0418">Kinase</keyword>
<organism evidence="10 11">
    <name type="scientific">Hyphomicrobium facile</name>
    <dbReference type="NCBI Taxonomy" id="51670"/>
    <lineage>
        <taxon>Bacteria</taxon>
        <taxon>Pseudomonadati</taxon>
        <taxon>Pseudomonadota</taxon>
        <taxon>Alphaproteobacteria</taxon>
        <taxon>Hyphomicrobiales</taxon>
        <taxon>Hyphomicrobiaceae</taxon>
        <taxon>Hyphomicrobium</taxon>
    </lineage>
</organism>
<evidence type="ECO:0000313" key="11">
    <source>
        <dbReference type="Proteomes" id="UP000199423"/>
    </source>
</evidence>
<keyword evidence="2 8" id="KW-0808">Transferase</keyword>
<keyword evidence="5 8" id="KW-0067">ATP-binding</keyword>
<evidence type="ECO:0000313" key="10">
    <source>
        <dbReference type="EMBL" id="SFV26217.1"/>
    </source>
</evidence>